<protein>
    <submittedName>
        <fullName evidence="4">Short-chain dehydrogenase</fullName>
    </submittedName>
</protein>
<dbReference type="EMBL" id="BAAFSV010000006">
    <property type="protein sequence ID" value="GAB1320961.1"/>
    <property type="molecule type" value="Genomic_DNA"/>
</dbReference>
<dbReference type="CDD" id="cd05233">
    <property type="entry name" value="SDR_c"/>
    <property type="match status" value="1"/>
</dbReference>
<dbReference type="InterPro" id="IPR057326">
    <property type="entry name" value="KR_dom"/>
</dbReference>
<accession>A0ABQ0GT82</accession>
<evidence type="ECO:0000313" key="5">
    <source>
        <dbReference type="Proteomes" id="UP001628179"/>
    </source>
</evidence>
<dbReference type="SUPFAM" id="SSF51735">
    <property type="entry name" value="NAD(P)-binding Rossmann-fold domains"/>
    <property type="match status" value="1"/>
</dbReference>
<dbReference type="SMART" id="SM00822">
    <property type="entry name" value="PKS_KR"/>
    <property type="match status" value="1"/>
</dbReference>
<proteinExistence type="inferred from homology"/>
<keyword evidence="5" id="KW-1185">Reference proteome</keyword>
<evidence type="ECO:0000256" key="2">
    <source>
        <dbReference type="ARBA" id="ARBA00023002"/>
    </source>
</evidence>
<comment type="caution">
    <text evidence="4">The sequence shown here is derived from an EMBL/GenBank/DDBJ whole genome shotgun (WGS) entry which is preliminary data.</text>
</comment>
<gene>
    <name evidence="4" type="ORF">MFIFM68171_11171</name>
</gene>
<dbReference type="PRINTS" id="PR00081">
    <property type="entry name" value="GDHRDH"/>
</dbReference>
<dbReference type="InterPro" id="IPR002347">
    <property type="entry name" value="SDR_fam"/>
</dbReference>
<organism evidence="4 5">
    <name type="scientific">Madurella fahalii</name>
    <dbReference type="NCBI Taxonomy" id="1157608"/>
    <lineage>
        <taxon>Eukaryota</taxon>
        <taxon>Fungi</taxon>
        <taxon>Dikarya</taxon>
        <taxon>Ascomycota</taxon>
        <taxon>Pezizomycotina</taxon>
        <taxon>Sordariomycetes</taxon>
        <taxon>Sordariomycetidae</taxon>
        <taxon>Sordariales</taxon>
        <taxon>Sordariales incertae sedis</taxon>
        <taxon>Madurella</taxon>
    </lineage>
</organism>
<feature type="domain" description="Ketoreductase" evidence="3">
    <location>
        <begin position="36"/>
        <end position="209"/>
    </location>
</feature>
<reference evidence="4 5" key="1">
    <citation type="submission" date="2024-09" db="EMBL/GenBank/DDBJ databases">
        <title>Itraconazole resistance in Madurella fahalii resulting from another homologue of gene encoding cytochrome P450 14-alpha sterol demethylase (CYP51).</title>
        <authorList>
            <person name="Yoshioka I."/>
            <person name="Fahal A.H."/>
            <person name="Kaneko S."/>
            <person name="Yaguchi T."/>
        </authorList>
    </citation>
    <scope>NUCLEOTIDE SEQUENCE [LARGE SCALE GENOMIC DNA]</scope>
    <source>
        <strain evidence="4 5">IFM 68171</strain>
    </source>
</reference>
<dbReference type="PANTHER" id="PTHR42901:SF1">
    <property type="entry name" value="ALCOHOL DEHYDROGENASE"/>
    <property type="match status" value="1"/>
</dbReference>
<keyword evidence="2" id="KW-0560">Oxidoreductase</keyword>
<comment type="similarity">
    <text evidence="1">Belongs to the short-chain dehydrogenases/reductases (SDR) family.</text>
</comment>
<evidence type="ECO:0000256" key="1">
    <source>
        <dbReference type="ARBA" id="ARBA00006484"/>
    </source>
</evidence>
<evidence type="ECO:0000313" key="4">
    <source>
        <dbReference type="EMBL" id="GAB1320961.1"/>
    </source>
</evidence>
<sequence>MAPSSISVNVPYIKTLHKKPYPAISPLRPELSQTGKTVLIVGGSSGIGFAIAKAFAQASASHVILTGRREAVLSDSVARLQAETRSSGTKISGFVCDLTDPQASENLWKGFRDAAIVVDVLVLNAMSSGEAKPILQARLDSTWKVFETNVRGLLHYAQCFYEQGGNRPKYIVNVSSTAIHNFTTESSFIPTYALTKGSGTLLMQQIAKDTDPKEMQIVSFHPGGILSESAKNVGYDESSLDWDDVDLPGRFAVWCATEAARFLHGRFVPVWWDVDELGSGEVRERIESDCNFLRIGVVGF</sequence>
<dbReference type="Gene3D" id="3.40.50.720">
    <property type="entry name" value="NAD(P)-binding Rossmann-like Domain"/>
    <property type="match status" value="1"/>
</dbReference>
<dbReference type="GeneID" id="98181913"/>
<dbReference type="InterPro" id="IPR036291">
    <property type="entry name" value="NAD(P)-bd_dom_sf"/>
</dbReference>
<dbReference type="Pfam" id="PF00106">
    <property type="entry name" value="adh_short"/>
    <property type="match status" value="1"/>
</dbReference>
<dbReference type="RefSeq" id="XP_070922691.1">
    <property type="nucleotide sequence ID" value="XM_071066590.1"/>
</dbReference>
<dbReference type="Proteomes" id="UP001628179">
    <property type="component" value="Unassembled WGS sequence"/>
</dbReference>
<name>A0ABQ0GT82_9PEZI</name>
<evidence type="ECO:0000259" key="3">
    <source>
        <dbReference type="SMART" id="SM00822"/>
    </source>
</evidence>
<dbReference type="PANTHER" id="PTHR42901">
    <property type="entry name" value="ALCOHOL DEHYDROGENASE"/>
    <property type="match status" value="1"/>
</dbReference>